<reference evidence="3 4" key="1">
    <citation type="journal article" date="2014" name="PLoS Genet.">
        <title>Phylogenetically driven sequencing of extremely halophilic archaea reveals strategies for static and dynamic osmo-response.</title>
        <authorList>
            <person name="Becker E.A."/>
            <person name="Seitzer P.M."/>
            <person name="Tritt A."/>
            <person name="Larsen D."/>
            <person name="Krusor M."/>
            <person name="Yao A.I."/>
            <person name="Wu D."/>
            <person name="Madern D."/>
            <person name="Eisen J.A."/>
            <person name="Darling A.E."/>
            <person name="Facciotti M.T."/>
        </authorList>
    </citation>
    <scope>NUCLEOTIDE SEQUENCE [LARGE SCALE GENOMIC DNA]</scope>
    <source>
        <strain evidence="3 4">GA33</strain>
    </source>
</reference>
<evidence type="ECO:0000256" key="1">
    <source>
        <dbReference type="SAM" id="MobiDB-lite"/>
    </source>
</evidence>
<name>L9VQB2_9EURY</name>
<dbReference type="Proteomes" id="UP000011599">
    <property type="component" value="Unassembled WGS sequence"/>
</dbReference>
<comment type="caution">
    <text evidence="3">The sequence shown here is derived from an EMBL/GenBank/DDBJ whole genome shotgun (WGS) entry which is preliminary data.</text>
</comment>
<keyword evidence="4" id="KW-1185">Reference proteome</keyword>
<feature type="domain" description="DUF7350" evidence="2">
    <location>
        <begin position="302"/>
        <end position="425"/>
    </location>
</feature>
<sequence>MNRRGFLRGTAVAGTVAIAGCLERLGFEEQSAWSNPPLVDDRPDAVYLPAGIEEMGTYGRATDGEYAVELTYTIPHRFWLVAGETERVDVDADDSMHLMLTVWDPETDTVLPVNAELDVLRGGDSVTGQLSPWPMLSQRMGFHYGDNISLPEQGEYTARIRIGRLEAEGTGAFEDRFDSPSTLEIDFEFNRSDIHDLEFELIDEDRRGERNALELMDHSDHGAHDGHGDDEHAAHGNDEHDHGHHGEGHGHDNHDHHGEGHGHDNHDHHGEGHGHDNHDHHGEGHDHNDPGHPPTSDGPAIDELPGDVLGTERSGDAKLSVIVPDTDRFADDAAYLMACLRTPYNDVVLPSASLRLTIDRDGSAVLEDERLTERIDHEYGHHYGLAVDDLESDDEITVAVDSPPQVSRHDGYETAFFEFEDVSFTV</sequence>
<organism evidence="3 4">
    <name type="scientific">Natronorubrum tibetense GA33</name>
    <dbReference type="NCBI Taxonomy" id="1114856"/>
    <lineage>
        <taxon>Archaea</taxon>
        <taxon>Methanobacteriati</taxon>
        <taxon>Methanobacteriota</taxon>
        <taxon>Stenosarchaea group</taxon>
        <taxon>Halobacteria</taxon>
        <taxon>Halobacteriales</taxon>
        <taxon>Natrialbaceae</taxon>
        <taxon>Natronorubrum</taxon>
    </lineage>
</organism>
<dbReference type="Gene3D" id="2.60.40.2480">
    <property type="entry name" value="Periplasmic metal-binding protein Tp34-type"/>
    <property type="match status" value="1"/>
</dbReference>
<feature type="region of interest" description="Disordered" evidence="1">
    <location>
        <begin position="218"/>
        <end position="312"/>
    </location>
</feature>
<dbReference type="eggNOG" id="arCOG04511">
    <property type="taxonomic scope" value="Archaea"/>
</dbReference>
<dbReference type="InterPro" id="IPR055774">
    <property type="entry name" value="DUF7350"/>
</dbReference>
<accession>L9VQB2</accession>
<evidence type="ECO:0000313" key="3">
    <source>
        <dbReference type="EMBL" id="ELY39167.1"/>
    </source>
</evidence>
<evidence type="ECO:0000313" key="4">
    <source>
        <dbReference type="Proteomes" id="UP000011599"/>
    </source>
</evidence>
<dbReference type="OrthoDB" id="156174at2157"/>
<dbReference type="InterPro" id="IPR038482">
    <property type="entry name" value="Tp34-type_sf"/>
</dbReference>
<dbReference type="RefSeq" id="WP_006090968.1">
    <property type="nucleotide sequence ID" value="NZ_AOHW01000038.1"/>
</dbReference>
<dbReference type="PATRIC" id="fig|1114856.3.peg.3096"/>
<gene>
    <name evidence="3" type="ORF">C496_14957</name>
</gene>
<dbReference type="AlphaFoldDB" id="L9VQB2"/>
<proteinExistence type="predicted"/>
<dbReference type="Pfam" id="PF24041">
    <property type="entry name" value="DUF7350"/>
    <property type="match status" value="1"/>
</dbReference>
<dbReference type="PROSITE" id="PS51257">
    <property type="entry name" value="PROKAR_LIPOPROTEIN"/>
    <property type="match status" value="1"/>
</dbReference>
<feature type="compositionally biased region" description="Basic and acidic residues" evidence="1">
    <location>
        <begin position="218"/>
        <end position="290"/>
    </location>
</feature>
<dbReference type="EMBL" id="AOHW01000038">
    <property type="protein sequence ID" value="ELY39167.1"/>
    <property type="molecule type" value="Genomic_DNA"/>
</dbReference>
<evidence type="ECO:0000259" key="2">
    <source>
        <dbReference type="Pfam" id="PF24041"/>
    </source>
</evidence>
<protein>
    <recommendedName>
        <fullName evidence="2">DUF7350 domain-containing protein</fullName>
    </recommendedName>
</protein>